<comment type="catalytic activity">
    <reaction evidence="5">
        <text>N(tele)-phospho-L-histidyl/O-phospho-L-threonyl-[pyruvate, phosphate dikinase] + phosphate + H(+) = N(tele)-phospho-L-histidyl/L-threonyl-[pyruvate, phosphate dikinase] + diphosphate</text>
        <dbReference type="Rhea" id="RHEA:43696"/>
        <dbReference type="Rhea" id="RHEA-COMP:10650"/>
        <dbReference type="Rhea" id="RHEA-COMP:10651"/>
        <dbReference type="ChEBI" id="CHEBI:15378"/>
        <dbReference type="ChEBI" id="CHEBI:30013"/>
        <dbReference type="ChEBI" id="CHEBI:33019"/>
        <dbReference type="ChEBI" id="CHEBI:43474"/>
        <dbReference type="ChEBI" id="CHEBI:61977"/>
        <dbReference type="ChEBI" id="CHEBI:83586"/>
        <dbReference type="EC" id="2.7.4.27"/>
    </reaction>
</comment>
<keyword evidence="4 5" id="KW-0418">Kinase</keyword>
<dbReference type="EMBL" id="FXAZ01000001">
    <property type="protein sequence ID" value="SMG23705.1"/>
    <property type="molecule type" value="Genomic_DNA"/>
</dbReference>
<dbReference type="OrthoDB" id="9782201at2"/>
<comment type="function">
    <text evidence="5">Bifunctional serine/threonine kinase and phosphorylase involved in the regulation of the pyruvate, phosphate dikinase (PPDK) by catalyzing its phosphorylation/dephosphorylation.</text>
</comment>
<dbReference type="STRING" id="1852522.SAMN06295960_1334"/>
<dbReference type="GO" id="GO:0043531">
    <property type="term" value="F:ADP binding"/>
    <property type="evidence" value="ECO:0007669"/>
    <property type="project" value="UniProtKB-UniRule"/>
</dbReference>
<keyword evidence="7" id="KW-1185">Reference proteome</keyword>
<dbReference type="PANTHER" id="PTHR31756">
    <property type="entry name" value="PYRUVATE, PHOSPHATE DIKINASE REGULATORY PROTEIN 1, CHLOROPLASTIC"/>
    <property type="match status" value="1"/>
</dbReference>
<protein>
    <recommendedName>
        <fullName evidence="5">Putative pyruvate, phosphate dikinase regulatory protein</fullName>
        <shortName evidence="5">PPDK regulatory protein</shortName>
        <ecNumber evidence="5">2.7.11.32</ecNumber>
        <ecNumber evidence="5">2.7.4.27</ecNumber>
    </recommendedName>
</protein>
<dbReference type="Pfam" id="PF03618">
    <property type="entry name" value="Kinase-PPPase"/>
    <property type="match status" value="1"/>
</dbReference>
<dbReference type="GO" id="GO:0016776">
    <property type="term" value="F:phosphotransferase activity, phosphate group as acceptor"/>
    <property type="evidence" value="ECO:0007669"/>
    <property type="project" value="UniProtKB-UniRule"/>
</dbReference>
<dbReference type="GO" id="GO:0004674">
    <property type="term" value="F:protein serine/threonine kinase activity"/>
    <property type="evidence" value="ECO:0007669"/>
    <property type="project" value="UniProtKB-UniRule"/>
</dbReference>
<comment type="catalytic activity">
    <reaction evidence="5">
        <text>N(tele)-phospho-L-histidyl/L-threonyl-[pyruvate, phosphate dikinase] + ADP = N(tele)-phospho-L-histidyl/O-phospho-L-threonyl-[pyruvate, phosphate dikinase] + AMP + H(+)</text>
        <dbReference type="Rhea" id="RHEA:43692"/>
        <dbReference type="Rhea" id="RHEA-COMP:10650"/>
        <dbReference type="Rhea" id="RHEA-COMP:10651"/>
        <dbReference type="ChEBI" id="CHEBI:15378"/>
        <dbReference type="ChEBI" id="CHEBI:30013"/>
        <dbReference type="ChEBI" id="CHEBI:61977"/>
        <dbReference type="ChEBI" id="CHEBI:83586"/>
        <dbReference type="ChEBI" id="CHEBI:456215"/>
        <dbReference type="ChEBI" id="CHEBI:456216"/>
        <dbReference type="EC" id="2.7.11.32"/>
    </reaction>
</comment>
<dbReference type="Proteomes" id="UP000193834">
    <property type="component" value="Unassembled WGS sequence"/>
</dbReference>
<dbReference type="RefSeq" id="WP_085493486.1">
    <property type="nucleotide sequence ID" value="NZ_FXAZ01000001.1"/>
</dbReference>
<reference evidence="6 7" key="1">
    <citation type="submission" date="2017-04" db="EMBL/GenBank/DDBJ databases">
        <authorList>
            <person name="Afonso C.L."/>
            <person name="Miller P.J."/>
            <person name="Scott M.A."/>
            <person name="Spackman E."/>
            <person name="Goraichik I."/>
            <person name="Dimitrov K.M."/>
            <person name="Suarez D.L."/>
            <person name="Swayne D.E."/>
        </authorList>
    </citation>
    <scope>NUCLEOTIDE SEQUENCE [LARGE SCALE GENOMIC DNA]</scope>
    <source>
        <strain evidence="6 7">11</strain>
    </source>
</reference>
<dbReference type="InterPro" id="IPR026565">
    <property type="entry name" value="PPDK_reg"/>
</dbReference>
<evidence type="ECO:0000313" key="6">
    <source>
        <dbReference type="EMBL" id="SMG23705.1"/>
    </source>
</evidence>
<keyword evidence="3 5" id="KW-0547">Nucleotide-binding</keyword>
<gene>
    <name evidence="6" type="ORF">SAMN06295960_1334</name>
</gene>
<keyword evidence="2 5" id="KW-0808">Transferase</keyword>
<evidence type="ECO:0000313" key="7">
    <source>
        <dbReference type="Proteomes" id="UP000193834"/>
    </source>
</evidence>
<dbReference type="AlphaFoldDB" id="A0A1X7J7N5"/>
<proteinExistence type="inferred from homology"/>
<keyword evidence="1 5" id="KW-0723">Serine/threonine-protein kinase</keyword>
<accession>A0A1X7J7N5</accession>
<dbReference type="EC" id="2.7.11.32" evidence="5"/>
<dbReference type="PANTHER" id="PTHR31756:SF3">
    <property type="entry name" value="PYRUVATE, PHOSPHATE DIKINASE REGULATORY PROTEIN 1, CHLOROPLASTIC"/>
    <property type="match status" value="1"/>
</dbReference>
<evidence type="ECO:0000256" key="3">
    <source>
        <dbReference type="ARBA" id="ARBA00022741"/>
    </source>
</evidence>
<comment type="similarity">
    <text evidence="5">Belongs to the pyruvate, phosphate/water dikinase regulatory protein family. PDRP subfamily.</text>
</comment>
<dbReference type="EC" id="2.7.4.27" evidence="5"/>
<dbReference type="NCBIfam" id="NF003742">
    <property type="entry name" value="PRK05339.1"/>
    <property type="match status" value="1"/>
</dbReference>
<name>A0A1X7J7N5_9BACL</name>
<evidence type="ECO:0000256" key="4">
    <source>
        <dbReference type="ARBA" id="ARBA00022777"/>
    </source>
</evidence>
<dbReference type="GO" id="GO:0005524">
    <property type="term" value="F:ATP binding"/>
    <property type="evidence" value="ECO:0007669"/>
    <property type="project" value="InterPro"/>
</dbReference>
<evidence type="ECO:0000256" key="1">
    <source>
        <dbReference type="ARBA" id="ARBA00022527"/>
    </source>
</evidence>
<sequence length="265" mass="29546">MGNASGMIIVCSDSVGETAEAVVRAAISQFDADVKIKRYMHVRQEEDLQALIEEAAAAGGFVAYTLVQPDLREAIRELAIQHNVRIVDVMGPMISAFVDMFAKQPKLTPGLLHQLDADYFRRVEAIEFTVECDDGKDLQAMHRADLVLLGVSRTSKTPLSIFLAHKGLKVVNCPIVPEMLPPEPLFHLPKNKIIALTMTGEHLWKVRTERLRSMGLPEQSRYASMERIAAELNYAAELYERLGCKVVDVTDKAIEETAGLIMEWL</sequence>
<dbReference type="HAMAP" id="MF_00921">
    <property type="entry name" value="PDRP"/>
    <property type="match status" value="1"/>
</dbReference>
<evidence type="ECO:0000256" key="5">
    <source>
        <dbReference type="HAMAP-Rule" id="MF_00921"/>
    </source>
</evidence>
<evidence type="ECO:0000256" key="2">
    <source>
        <dbReference type="ARBA" id="ARBA00022679"/>
    </source>
</evidence>
<feature type="binding site" evidence="5">
    <location>
        <begin position="150"/>
        <end position="157"/>
    </location>
    <ligand>
        <name>ADP</name>
        <dbReference type="ChEBI" id="CHEBI:456216"/>
    </ligand>
</feature>
<dbReference type="InterPro" id="IPR005177">
    <property type="entry name" value="Kinase-pyrophosphorylase"/>
</dbReference>
<organism evidence="6 7">
    <name type="scientific">Paenibacillus aquistagni</name>
    <dbReference type="NCBI Taxonomy" id="1852522"/>
    <lineage>
        <taxon>Bacteria</taxon>
        <taxon>Bacillati</taxon>
        <taxon>Bacillota</taxon>
        <taxon>Bacilli</taxon>
        <taxon>Bacillales</taxon>
        <taxon>Paenibacillaceae</taxon>
        <taxon>Paenibacillus</taxon>
    </lineage>
</organism>